<organism evidence="1 2">
    <name type="scientific">Acidiphilium rubrum</name>
    <dbReference type="NCBI Taxonomy" id="526"/>
    <lineage>
        <taxon>Bacteria</taxon>
        <taxon>Pseudomonadati</taxon>
        <taxon>Pseudomonadota</taxon>
        <taxon>Alphaproteobacteria</taxon>
        <taxon>Acetobacterales</taxon>
        <taxon>Acidocellaceae</taxon>
        <taxon>Acidiphilium</taxon>
    </lineage>
</organism>
<name>A0A8G2CK80_ACIRU</name>
<evidence type="ECO:0000313" key="1">
    <source>
        <dbReference type="EMBL" id="SIQ70634.1"/>
    </source>
</evidence>
<comment type="caution">
    <text evidence="1">The sequence shown here is derived from an EMBL/GenBank/DDBJ whole genome shotgun (WGS) entry which is preliminary data.</text>
</comment>
<keyword evidence="2" id="KW-1185">Reference proteome</keyword>
<evidence type="ECO:0000313" key="2">
    <source>
        <dbReference type="Proteomes" id="UP000186308"/>
    </source>
</evidence>
<dbReference type="EMBL" id="FTNE01000008">
    <property type="protein sequence ID" value="SIQ70634.1"/>
    <property type="molecule type" value="Genomic_DNA"/>
</dbReference>
<dbReference type="RefSeq" id="WP_029310662.1">
    <property type="nucleotide sequence ID" value="NZ_FTNE01000008.1"/>
</dbReference>
<proteinExistence type="predicted"/>
<gene>
    <name evidence="1" type="ORF">SAMN05421828_10860</name>
</gene>
<protein>
    <submittedName>
        <fullName evidence="1">Uncharacterized protein</fullName>
    </submittedName>
</protein>
<dbReference type="AlphaFoldDB" id="A0A8G2CK80"/>
<sequence length="100" mass="9192">MTGTISTTVTSAITLGSGGYIGLISITGTGAISVAGLGTTALYDPSSQTAALITNAGSILAGTGTLGSAGLLGLGGTPGGLGGDGVDLRGIGAVVVTKVV</sequence>
<accession>A0A8G2CK80</accession>
<dbReference type="Proteomes" id="UP000186308">
    <property type="component" value="Unassembled WGS sequence"/>
</dbReference>
<reference evidence="1 2" key="1">
    <citation type="submission" date="2017-01" db="EMBL/GenBank/DDBJ databases">
        <authorList>
            <person name="Varghese N."/>
            <person name="Submissions S."/>
        </authorList>
    </citation>
    <scope>NUCLEOTIDE SEQUENCE [LARGE SCALE GENOMIC DNA]</scope>
    <source>
        <strain evidence="1 2">ATCC 35905</strain>
    </source>
</reference>